<keyword evidence="10" id="KW-1185">Reference proteome</keyword>
<sequence>MSQHPHSEEVEVSGHIIDSLLLPKILDQIISLGGEFQIHDVRIGHSRKDPSYARLTISAPSAGKLEEVLKAVGHHGGVPVHPSDCRLEASDMNGAFPEGFYCSTNEESEVRIDGQWIQVDQQEMDCGVVVAPDHRSARCVPMADVKRGELVVIGRQGTRVHPTERGREQHEAFGFMNSTVSSEKPKNVTVREIAAAMKAARDGNGRILVVAGPAVVHTGSRDLFSWMIEQDYVHVLFAGNALATHDIEQTFYGTSLGISMSHGGGTEEGHEHHLRSINRIRRLGSIRNAVDEGVLKAGIMYQCVKKDIPYVLAGSIRDDGPLPDVITDSLAAQAKMRELCQGVTFCLMIATTLHSIAVGNLLPARVKVVCVDINPATVTKLADRGTFQTVGVVTDAEPFLRVLVDELKKS</sequence>
<proteinExistence type="predicted"/>
<evidence type="ECO:0000256" key="4">
    <source>
        <dbReference type="ARBA" id="ARBA00023239"/>
    </source>
</evidence>
<evidence type="ECO:0000259" key="7">
    <source>
        <dbReference type="Pfam" id="PF21570"/>
    </source>
</evidence>
<evidence type="ECO:0000256" key="5">
    <source>
        <dbReference type="ARBA" id="ARBA00066346"/>
    </source>
</evidence>
<dbReference type="OrthoDB" id="5386290at2"/>
<dbReference type="Pfam" id="PF21570">
    <property type="entry name" value="ArgZ-like_C_2nd"/>
    <property type="match status" value="1"/>
</dbReference>
<dbReference type="EMBL" id="CP036271">
    <property type="protein sequence ID" value="QDT56392.1"/>
    <property type="molecule type" value="Genomic_DNA"/>
</dbReference>
<evidence type="ECO:0000313" key="9">
    <source>
        <dbReference type="EMBL" id="QDT56392.1"/>
    </source>
</evidence>
<evidence type="ECO:0000313" key="10">
    <source>
        <dbReference type="Proteomes" id="UP000315700"/>
    </source>
</evidence>
<dbReference type="AlphaFoldDB" id="A0A517SJT9"/>
<evidence type="ECO:0000256" key="2">
    <source>
        <dbReference type="ARBA" id="ARBA00022741"/>
    </source>
</evidence>
<keyword evidence="4" id="KW-0456">Lyase</keyword>
<accession>A0A517SJT9</accession>
<evidence type="ECO:0000259" key="6">
    <source>
        <dbReference type="Pfam" id="PF04455"/>
    </source>
</evidence>
<dbReference type="InterPro" id="IPR048963">
    <property type="entry name" value="ArgZ/ArgE-like_C_2nd"/>
</dbReference>
<evidence type="ECO:0000256" key="3">
    <source>
        <dbReference type="ARBA" id="ARBA00023027"/>
    </source>
</evidence>
<dbReference type="CDD" id="cd12144">
    <property type="entry name" value="SDH_N_domain"/>
    <property type="match status" value="1"/>
</dbReference>
<dbReference type="InParanoid" id="A0A517SJT9"/>
<dbReference type="EC" id="4.3.1.12" evidence="5"/>
<dbReference type="Gene3D" id="3.40.50.10690">
    <property type="entry name" value="putative lor/sdh protein like domains"/>
    <property type="match status" value="1"/>
</dbReference>
<reference evidence="9 10" key="1">
    <citation type="submission" date="2019-02" db="EMBL/GenBank/DDBJ databases">
        <title>Deep-cultivation of Planctomycetes and their phenomic and genomic characterization uncovers novel biology.</title>
        <authorList>
            <person name="Wiegand S."/>
            <person name="Jogler M."/>
            <person name="Boedeker C."/>
            <person name="Pinto D."/>
            <person name="Vollmers J."/>
            <person name="Rivas-Marin E."/>
            <person name="Kohn T."/>
            <person name="Peeters S.H."/>
            <person name="Heuer A."/>
            <person name="Rast P."/>
            <person name="Oberbeckmann S."/>
            <person name="Bunk B."/>
            <person name="Jeske O."/>
            <person name="Meyerdierks A."/>
            <person name="Storesund J.E."/>
            <person name="Kallscheuer N."/>
            <person name="Luecker S."/>
            <person name="Lage O.M."/>
            <person name="Pohl T."/>
            <person name="Merkel B.J."/>
            <person name="Hornburger P."/>
            <person name="Mueller R.-W."/>
            <person name="Bruemmer F."/>
            <person name="Labrenz M."/>
            <person name="Spormann A.M."/>
            <person name="Op den Camp H."/>
            <person name="Overmann J."/>
            <person name="Amann R."/>
            <person name="Jetten M.S.M."/>
            <person name="Mascher T."/>
            <person name="Medema M.H."/>
            <person name="Devos D.P."/>
            <person name="Kaster A.-K."/>
            <person name="Ovreas L."/>
            <person name="Rohde M."/>
            <person name="Galperin M.Y."/>
            <person name="Jogler C."/>
        </authorList>
    </citation>
    <scope>NUCLEOTIDE SEQUENCE [LARGE SCALE GENOMIC DNA]</scope>
    <source>
        <strain evidence="9 10">Pan44</strain>
    </source>
</reference>
<dbReference type="Gene3D" id="2.40.420.10">
    <property type="entry name" value="conserved putative lor/sdh protein from methanococcus maripaludis s2 domain"/>
    <property type="match status" value="1"/>
</dbReference>
<comment type="cofactor">
    <cofactor evidence="1">
        <name>NAD(+)</name>
        <dbReference type="ChEBI" id="CHEBI:57540"/>
    </cofactor>
</comment>
<keyword evidence="3" id="KW-0520">NAD</keyword>
<dbReference type="Proteomes" id="UP000315700">
    <property type="component" value="Chromosome"/>
</dbReference>
<name>A0A517SJT9_9PLAN</name>
<dbReference type="InterPro" id="IPR007545">
    <property type="entry name" value="LOR/SDH_bifunc_enz_cons_dom"/>
</dbReference>
<dbReference type="InterPro" id="IPR048964">
    <property type="entry name" value="ArgZ/ArgE-like_C_1st"/>
</dbReference>
<dbReference type="Pfam" id="PF21571">
    <property type="entry name" value="ArgZ-like_C_1st"/>
    <property type="match status" value="1"/>
</dbReference>
<dbReference type="GO" id="GO:0008473">
    <property type="term" value="F:ornithine cyclodeaminase activity"/>
    <property type="evidence" value="ECO:0007669"/>
    <property type="project" value="UniProtKB-EC"/>
</dbReference>
<keyword evidence="2" id="KW-0547">Nucleotide-binding</keyword>
<dbReference type="KEGG" id="ccos:Pan44_44460"/>
<evidence type="ECO:0000259" key="8">
    <source>
        <dbReference type="Pfam" id="PF21571"/>
    </source>
</evidence>
<dbReference type="RefSeq" id="WP_145033831.1">
    <property type="nucleotide sequence ID" value="NZ_CP036271.1"/>
</dbReference>
<evidence type="ECO:0000256" key="1">
    <source>
        <dbReference type="ARBA" id="ARBA00001911"/>
    </source>
</evidence>
<dbReference type="InterPro" id="IPR005239">
    <property type="entry name" value="ArgZ/ArgE-like"/>
</dbReference>
<feature type="domain" description="LOR/SDH bifunctional enzyme conserved" evidence="6">
    <location>
        <begin position="7"/>
        <end position="105"/>
    </location>
</feature>
<feature type="domain" description="Arginine dihydrolase ArgZ/ArgE-like C-terminal second subdomain" evidence="7">
    <location>
        <begin position="192"/>
        <end position="403"/>
    </location>
</feature>
<protein>
    <recommendedName>
        <fullName evidence="5">ornithine cyclodeaminase</fullName>
        <ecNumber evidence="5">4.3.1.12</ecNumber>
    </recommendedName>
</protein>
<feature type="domain" description="Arginine dihydrolase ArgZ/ArgE-like C-terminal first subdomain" evidence="8">
    <location>
        <begin position="108"/>
        <end position="190"/>
    </location>
</feature>
<organism evidence="9 10">
    <name type="scientific">Caulifigura coniformis</name>
    <dbReference type="NCBI Taxonomy" id="2527983"/>
    <lineage>
        <taxon>Bacteria</taxon>
        <taxon>Pseudomonadati</taxon>
        <taxon>Planctomycetota</taxon>
        <taxon>Planctomycetia</taxon>
        <taxon>Planctomycetales</taxon>
        <taxon>Planctomycetaceae</taxon>
        <taxon>Caulifigura</taxon>
    </lineage>
</organism>
<gene>
    <name evidence="9" type="ORF">Pan44_44460</name>
</gene>
<dbReference type="GO" id="GO:0000166">
    <property type="term" value="F:nucleotide binding"/>
    <property type="evidence" value="ECO:0007669"/>
    <property type="project" value="UniProtKB-KW"/>
</dbReference>
<dbReference type="NCBIfam" id="TIGR00300">
    <property type="entry name" value="TIGR00300 family protein"/>
    <property type="match status" value="1"/>
</dbReference>
<dbReference type="Pfam" id="PF04455">
    <property type="entry name" value="Saccharop_dh_N"/>
    <property type="match status" value="1"/>
</dbReference>